<evidence type="ECO:0000313" key="10">
    <source>
        <dbReference type="Proteomes" id="UP000250192"/>
    </source>
</evidence>
<keyword evidence="10" id="KW-1185">Reference proteome</keyword>
<evidence type="ECO:0000259" key="7">
    <source>
        <dbReference type="Pfam" id="PF04542"/>
    </source>
</evidence>
<evidence type="ECO:0000256" key="6">
    <source>
        <dbReference type="SAM" id="MobiDB-lite"/>
    </source>
</evidence>
<dbReference type="InterPro" id="IPR013325">
    <property type="entry name" value="RNA_pol_sigma_r2"/>
</dbReference>
<keyword evidence="2" id="KW-0805">Transcription regulation</keyword>
<evidence type="ECO:0000256" key="3">
    <source>
        <dbReference type="ARBA" id="ARBA00023082"/>
    </source>
</evidence>
<feature type="domain" description="RNA polymerase sigma-70 region 2" evidence="7">
    <location>
        <begin position="42"/>
        <end position="110"/>
    </location>
</feature>
<feature type="domain" description="RNA polymerase sigma factor 70 region 4 type 2" evidence="8">
    <location>
        <begin position="149"/>
        <end position="198"/>
    </location>
</feature>
<dbReference type="NCBIfam" id="TIGR02937">
    <property type="entry name" value="sigma70-ECF"/>
    <property type="match status" value="1"/>
</dbReference>
<feature type="region of interest" description="Disordered" evidence="6">
    <location>
        <begin position="103"/>
        <end position="140"/>
    </location>
</feature>
<evidence type="ECO:0000259" key="8">
    <source>
        <dbReference type="Pfam" id="PF08281"/>
    </source>
</evidence>
<keyword evidence="3" id="KW-0731">Sigma factor</keyword>
<dbReference type="Gene3D" id="1.10.1740.10">
    <property type="match status" value="1"/>
</dbReference>
<proteinExistence type="inferred from homology"/>
<dbReference type="GO" id="GO:0003677">
    <property type="term" value="F:DNA binding"/>
    <property type="evidence" value="ECO:0007669"/>
    <property type="project" value="UniProtKB-KW"/>
</dbReference>
<dbReference type="PANTHER" id="PTHR43133">
    <property type="entry name" value="RNA POLYMERASE ECF-TYPE SIGMA FACTO"/>
    <property type="match status" value="1"/>
</dbReference>
<evidence type="ECO:0000313" key="9">
    <source>
        <dbReference type="EMBL" id="SPT54523.1"/>
    </source>
</evidence>
<dbReference type="CDD" id="cd06171">
    <property type="entry name" value="Sigma70_r4"/>
    <property type="match status" value="1"/>
</dbReference>
<organism evidence="9 10">
    <name type="scientific">Schaalia odontolytica</name>
    <dbReference type="NCBI Taxonomy" id="1660"/>
    <lineage>
        <taxon>Bacteria</taxon>
        <taxon>Bacillati</taxon>
        <taxon>Actinomycetota</taxon>
        <taxon>Actinomycetes</taxon>
        <taxon>Actinomycetales</taxon>
        <taxon>Actinomycetaceae</taxon>
        <taxon>Schaalia</taxon>
    </lineage>
</organism>
<dbReference type="Pfam" id="PF04542">
    <property type="entry name" value="Sigma70_r2"/>
    <property type="match status" value="1"/>
</dbReference>
<reference evidence="9 10" key="1">
    <citation type="submission" date="2018-06" db="EMBL/GenBank/DDBJ databases">
        <authorList>
            <consortium name="Pathogen Informatics"/>
            <person name="Doyle S."/>
        </authorList>
    </citation>
    <scope>NUCLEOTIDE SEQUENCE [LARGE SCALE GENOMIC DNA]</scope>
    <source>
        <strain evidence="9 10">NCTC9935</strain>
    </source>
</reference>
<feature type="region of interest" description="Disordered" evidence="6">
    <location>
        <begin position="1"/>
        <end position="21"/>
    </location>
</feature>
<feature type="compositionally biased region" description="Low complexity" evidence="6">
    <location>
        <begin position="122"/>
        <end position="135"/>
    </location>
</feature>
<evidence type="ECO:0000256" key="4">
    <source>
        <dbReference type="ARBA" id="ARBA00023125"/>
    </source>
</evidence>
<accession>A0A2X0TXB8</accession>
<dbReference type="EMBL" id="UAPR01000001">
    <property type="protein sequence ID" value="SPT54523.1"/>
    <property type="molecule type" value="Genomic_DNA"/>
</dbReference>
<dbReference type="InterPro" id="IPR014284">
    <property type="entry name" value="RNA_pol_sigma-70_dom"/>
</dbReference>
<evidence type="ECO:0000256" key="1">
    <source>
        <dbReference type="ARBA" id="ARBA00010641"/>
    </source>
</evidence>
<name>A0A2X0TXB8_9ACTO</name>
<dbReference type="PANTHER" id="PTHR43133:SF8">
    <property type="entry name" value="RNA POLYMERASE SIGMA FACTOR HI_1459-RELATED"/>
    <property type="match status" value="1"/>
</dbReference>
<keyword evidence="4" id="KW-0238">DNA-binding</keyword>
<dbReference type="GO" id="GO:0006352">
    <property type="term" value="P:DNA-templated transcription initiation"/>
    <property type="evidence" value="ECO:0007669"/>
    <property type="project" value="InterPro"/>
</dbReference>
<keyword evidence="5" id="KW-0804">Transcription</keyword>
<dbReference type="InterPro" id="IPR013324">
    <property type="entry name" value="RNA_pol_sigma_r3/r4-like"/>
</dbReference>
<dbReference type="InterPro" id="IPR039425">
    <property type="entry name" value="RNA_pol_sigma-70-like"/>
</dbReference>
<dbReference type="AlphaFoldDB" id="A0A2X0TXB8"/>
<protein>
    <submittedName>
        <fullName evidence="9">Sigma-24</fullName>
    </submittedName>
</protein>
<comment type="similarity">
    <text evidence="1">Belongs to the sigma-70 factor family. ECF subfamily.</text>
</comment>
<dbReference type="InterPro" id="IPR036388">
    <property type="entry name" value="WH-like_DNA-bd_sf"/>
</dbReference>
<dbReference type="SUPFAM" id="SSF88946">
    <property type="entry name" value="Sigma2 domain of RNA polymerase sigma factors"/>
    <property type="match status" value="1"/>
</dbReference>
<dbReference type="Pfam" id="PF08281">
    <property type="entry name" value="Sigma70_r4_2"/>
    <property type="match status" value="1"/>
</dbReference>
<dbReference type="GO" id="GO:0016987">
    <property type="term" value="F:sigma factor activity"/>
    <property type="evidence" value="ECO:0007669"/>
    <property type="project" value="UniProtKB-KW"/>
</dbReference>
<dbReference type="InterPro" id="IPR013249">
    <property type="entry name" value="RNA_pol_sigma70_r4_t2"/>
</dbReference>
<gene>
    <name evidence="9" type="primary">rpoE_1</name>
    <name evidence="9" type="ORF">NCTC9935_00063</name>
</gene>
<sequence>MPRPAPHSRYDADMTTPAAPPHDDRYLVLRAQDGDIGAFEKLVDRYQGRLFRSAYMIVRNRQDSEDIVQETLIQAWRSIHLVREPAAFRGWLLRICTNKATSLMRKQQRRATDPYDAESLETASNTAQASANNTADPADSSEVNAQIKALAEILASVPPNLRIVWVLREIDEMTYEEIGQTLNLTVPTVRGRLARARSLVMRMMKEWS</sequence>
<dbReference type="InterPro" id="IPR007627">
    <property type="entry name" value="RNA_pol_sigma70_r2"/>
</dbReference>
<dbReference type="SUPFAM" id="SSF88659">
    <property type="entry name" value="Sigma3 and sigma4 domains of RNA polymerase sigma factors"/>
    <property type="match status" value="1"/>
</dbReference>
<dbReference type="Proteomes" id="UP000250192">
    <property type="component" value="Unassembled WGS sequence"/>
</dbReference>
<evidence type="ECO:0000256" key="2">
    <source>
        <dbReference type="ARBA" id="ARBA00023015"/>
    </source>
</evidence>
<evidence type="ECO:0000256" key="5">
    <source>
        <dbReference type="ARBA" id="ARBA00023163"/>
    </source>
</evidence>
<dbReference type="Gene3D" id="1.10.10.10">
    <property type="entry name" value="Winged helix-like DNA-binding domain superfamily/Winged helix DNA-binding domain"/>
    <property type="match status" value="1"/>
</dbReference>